<dbReference type="InterPro" id="IPR036768">
    <property type="entry name" value="PolIII_chi_sf"/>
</dbReference>
<dbReference type="RefSeq" id="WP_115433938.1">
    <property type="nucleotide sequence ID" value="NZ_CP031337.1"/>
</dbReference>
<dbReference type="Gene3D" id="3.40.50.10110">
    <property type="entry name" value="DNA polymerase III subunit chi"/>
    <property type="match status" value="1"/>
</dbReference>
<evidence type="ECO:0000313" key="2">
    <source>
        <dbReference type="Proteomes" id="UP000254537"/>
    </source>
</evidence>
<reference evidence="1 2" key="1">
    <citation type="submission" date="2018-07" db="EMBL/GenBank/DDBJ databases">
        <title>Crenobacter cavernae sp. nov., isolated from a karst cave.</title>
        <authorList>
            <person name="Zhu H."/>
        </authorList>
    </citation>
    <scope>NUCLEOTIDE SEQUENCE [LARGE SCALE GENOMIC DNA]</scope>
    <source>
        <strain evidence="1 2">K1W11S-77</strain>
    </source>
</reference>
<dbReference type="PANTHER" id="PTHR38767:SF1">
    <property type="entry name" value="DNA POLYMERASE III SUBUNIT CHI"/>
    <property type="match status" value="1"/>
</dbReference>
<organism evidence="1 2">
    <name type="scientific">Crenobacter cavernae</name>
    <dbReference type="NCBI Taxonomy" id="2290923"/>
    <lineage>
        <taxon>Bacteria</taxon>
        <taxon>Pseudomonadati</taxon>
        <taxon>Pseudomonadota</taxon>
        <taxon>Betaproteobacteria</taxon>
        <taxon>Neisseriales</taxon>
        <taxon>Neisseriaceae</taxon>
        <taxon>Crenobacter</taxon>
    </lineage>
</organism>
<proteinExistence type="predicted"/>
<sequence>MTRIDFYTEVDQPAVFACRLANTVYKKGERLTVWLADEEALASFSTRLWCLSDTLFVPHCHVDDALAAETPVLLAATLPHDAGGVLLNLGPSYPDAPERFSRILEIVGRDEAALAAARDRFKAYRTRGFTIEHHDMSQRSS</sequence>
<dbReference type="GO" id="GO:0003677">
    <property type="term" value="F:DNA binding"/>
    <property type="evidence" value="ECO:0007669"/>
    <property type="project" value="InterPro"/>
</dbReference>
<dbReference type="OrthoDB" id="5297568at2"/>
<dbReference type="EMBL" id="CP031337">
    <property type="protein sequence ID" value="AXK40008.1"/>
    <property type="molecule type" value="Genomic_DNA"/>
</dbReference>
<dbReference type="GO" id="GO:0003887">
    <property type="term" value="F:DNA-directed DNA polymerase activity"/>
    <property type="evidence" value="ECO:0007669"/>
    <property type="project" value="InterPro"/>
</dbReference>
<dbReference type="Proteomes" id="UP000254537">
    <property type="component" value="Chromosome"/>
</dbReference>
<name>A0A345Y7V6_9NEIS</name>
<dbReference type="GO" id="GO:0006260">
    <property type="term" value="P:DNA replication"/>
    <property type="evidence" value="ECO:0007669"/>
    <property type="project" value="InterPro"/>
</dbReference>
<dbReference type="SUPFAM" id="SSF102400">
    <property type="entry name" value="DNA polymerase III chi subunit"/>
    <property type="match status" value="1"/>
</dbReference>
<dbReference type="AlphaFoldDB" id="A0A345Y7V6"/>
<dbReference type="InterPro" id="IPR007459">
    <property type="entry name" value="DNA_pol3_chi"/>
</dbReference>
<dbReference type="GO" id="GO:0032298">
    <property type="term" value="P:positive regulation of DNA-templated DNA replication initiation"/>
    <property type="evidence" value="ECO:0007669"/>
    <property type="project" value="TreeGrafter"/>
</dbReference>
<accession>A0A345Y7V6</accession>
<gene>
    <name evidence="1" type="ORF">DWG20_11460</name>
</gene>
<dbReference type="KEGG" id="ccah:DWG20_11460"/>
<evidence type="ECO:0000313" key="1">
    <source>
        <dbReference type="EMBL" id="AXK40008.1"/>
    </source>
</evidence>
<protein>
    <submittedName>
        <fullName evidence="1">DNA polymerase III subunit chi</fullName>
    </submittedName>
</protein>
<dbReference type="Pfam" id="PF04364">
    <property type="entry name" value="DNA_pol3_chi"/>
    <property type="match status" value="1"/>
</dbReference>
<dbReference type="PANTHER" id="PTHR38767">
    <property type="entry name" value="DNA POLYMERASE III SUBUNIT CHI"/>
    <property type="match status" value="1"/>
</dbReference>